<dbReference type="PANTHER" id="PTHR28097:SF1">
    <property type="entry name" value="PHEROMONE A FACTOR RECEPTOR"/>
    <property type="match status" value="1"/>
</dbReference>
<dbReference type="GO" id="GO:0004933">
    <property type="term" value="F:mating-type a-factor pheromone receptor activity"/>
    <property type="evidence" value="ECO:0007669"/>
    <property type="project" value="InterPro"/>
</dbReference>
<keyword evidence="9" id="KW-0807">Transducer</keyword>
<evidence type="ECO:0000256" key="4">
    <source>
        <dbReference type="ARBA" id="ARBA00022692"/>
    </source>
</evidence>
<keyword evidence="6" id="KW-0297">G-protein coupled receptor</keyword>
<keyword evidence="5 10" id="KW-1133">Transmembrane helix</keyword>
<gene>
    <name evidence="11" type="primary">pra3</name>
</gene>
<proteinExistence type="inferred from homology"/>
<evidence type="ECO:0000256" key="8">
    <source>
        <dbReference type="ARBA" id="ARBA00023170"/>
    </source>
</evidence>
<protein>
    <submittedName>
        <fullName evidence="11">Pheromone receptor a3</fullName>
    </submittedName>
</protein>
<evidence type="ECO:0000256" key="2">
    <source>
        <dbReference type="ARBA" id="ARBA00011085"/>
    </source>
</evidence>
<dbReference type="EMBL" id="JN367446">
    <property type="protein sequence ID" value="AEY62536.1"/>
    <property type="molecule type" value="Genomic_DNA"/>
</dbReference>
<dbReference type="PRINTS" id="PR00900">
    <property type="entry name" value="PHEROMONEAR"/>
</dbReference>
<reference evidence="11" key="1">
    <citation type="journal article" date="2011" name="PLoS Genet.">
        <title>Interspecific sex in grass smuts and the genetic diversity of their pheromone-receptor system.</title>
        <authorList>
            <person name="Kellner R."/>
            <person name="Vollmeister E."/>
            <person name="Feldbrugge M."/>
            <person name="Begerow D."/>
        </authorList>
    </citation>
    <scope>NUCLEOTIDE SEQUENCE</scope>
</reference>
<evidence type="ECO:0000256" key="1">
    <source>
        <dbReference type="ARBA" id="ARBA00004141"/>
    </source>
</evidence>
<dbReference type="GO" id="GO:0005886">
    <property type="term" value="C:plasma membrane"/>
    <property type="evidence" value="ECO:0007669"/>
    <property type="project" value="TreeGrafter"/>
</dbReference>
<keyword evidence="8 11" id="KW-0675">Receptor</keyword>
<evidence type="ECO:0000256" key="3">
    <source>
        <dbReference type="ARBA" id="ARBA00022507"/>
    </source>
</evidence>
<keyword evidence="3" id="KW-0589">Pheromone response</keyword>
<evidence type="ECO:0000256" key="7">
    <source>
        <dbReference type="ARBA" id="ARBA00023136"/>
    </source>
</evidence>
<dbReference type="PRINTS" id="PR00899">
    <property type="entry name" value="GPCRSTE3"/>
</dbReference>
<organism evidence="11">
    <name type="scientific">Ustanciosporium gigantosporum</name>
    <dbReference type="NCBI Taxonomy" id="1134041"/>
    <lineage>
        <taxon>Eukaryota</taxon>
        <taxon>Fungi</taxon>
        <taxon>Dikarya</taxon>
        <taxon>Basidiomycota</taxon>
        <taxon>Ustilaginomycotina</taxon>
        <taxon>Ustilaginomycetes</taxon>
        <taxon>Ustilaginales</taxon>
        <taxon>Cintractiaceae</taxon>
        <taxon>Ustanciosporium</taxon>
    </lineage>
</organism>
<evidence type="ECO:0000256" key="5">
    <source>
        <dbReference type="ARBA" id="ARBA00022989"/>
    </source>
</evidence>
<keyword evidence="4 10" id="KW-0812">Transmembrane</keyword>
<dbReference type="InterPro" id="IPR001499">
    <property type="entry name" value="GPCR_STE3"/>
</dbReference>
<feature type="transmembrane region" description="Helical" evidence="10">
    <location>
        <begin position="152"/>
        <end position="183"/>
    </location>
</feature>
<evidence type="ECO:0000313" key="11">
    <source>
        <dbReference type="EMBL" id="AEY62536.1"/>
    </source>
</evidence>
<dbReference type="GO" id="GO:0000750">
    <property type="term" value="P:pheromone-dependent signal transduction involved in conjugation with cellular fusion"/>
    <property type="evidence" value="ECO:0007669"/>
    <property type="project" value="TreeGrafter"/>
</dbReference>
<evidence type="ECO:0000256" key="9">
    <source>
        <dbReference type="ARBA" id="ARBA00023224"/>
    </source>
</evidence>
<comment type="similarity">
    <text evidence="2">Belongs to the G-protein coupled receptor 4 family.</text>
</comment>
<dbReference type="AlphaFoldDB" id="H2CZ64"/>
<name>H2CZ64_9BASI</name>
<dbReference type="PANTHER" id="PTHR28097">
    <property type="entry name" value="PHEROMONE A FACTOR RECEPTOR"/>
    <property type="match status" value="1"/>
</dbReference>
<feature type="transmembrane region" description="Helical" evidence="10">
    <location>
        <begin position="72"/>
        <end position="91"/>
    </location>
</feature>
<sequence length="378" mass="42680">MYTTVPISVLSFFGSLVVTLLIPSYLRAKNLPVLLSIFWLCLTGLCIGINTAGWQESVEIKWKPYCEFAIRIIYASTFALQCCSLLLLRRLEAIAATRFVSLTATALRKRLYSEIFVGAILPAIYIALAIINQGHRFDIIEDFGPNMSIYPSALSIIFSVLPPLLTSLIAITYAILCGRWLVLRRRQLAAVLSSSGTGVSKSQFVRLFGLTCLELFWTVPINWTIQMQNVFNRSASGTILQPYVSWNFVHEGFSFIGQYTIEELEMSDIGRKNLSIQYLGQLSIPISCMLFFIFLGTSSEVSRDLRGKVASLYHIFCRIPVTKSNGPKREQASSDRTETDYEHSFQNEVPMKLFDEQSGGEIRIEVMVEKVELKHNFL</sequence>
<dbReference type="CDD" id="cd14966">
    <property type="entry name" value="7tmD_STE3"/>
    <property type="match status" value="1"/>
</dbReference>
<dbReference type="Pfam" id="PF02076">
    <property type="entry name" value="STE3"/>
    <property type="match status" value="1"/>
</dbReference>
<feature type="transmembrane region" description="Helical" evidence="10">
    <location>
        <begin position="33"/>
        <end position="52"/>
    </location>
</feature>
<evidence type="ECO:0000256" key="6">
    <source>
        <dbReference type="ARBA" id="ARBA00023040"/>
    </source>
</evidence>
<keyword evidence="7 10" id="KW-0472">Membrane</keyword>
<evidence type="ECO:0000256" key="10">
    <source>
        <dbReference type="SAM" id="Phobius"/>
    </source>
</evidence>
<feature type="transmembrane region" description="Helical" evidence="10">
    <location>
        <begin position="111"/>
        <end position="132"/>
    </location>
</feature>
<feature type="transmembrane region" description="Helical" evidence="10">
    <location>
        <begin position="204"/>
        <end position="225"/>
    </location>
</feature>
<dbReference type="InterPro" id="IPR001546">
    <property type="entry name" value="GPCR_Pheromne_A_rcpt"/>
</dbReference>
<comment type="subcellular location">
    <subcellularLocation>
        <location evidence="1">Membrane</location>
        <topology evidence="1">Multi-pass membrane protein</topology>
    </subcellularLocation>
</comment>
<feature type="transmembrane region" description="Helical" evidence="10">
    <location>
        <begin position="6"/>
        <end position="26"/>
    </location>
</feature>
<feature type="transmembrane region" description="Helical" evidence="10">
    <location>
        <begin position="276"/>
        <end position="296"/>
    </location>
</feature>
<accession>H2CZ64</accession>